<evidence type="ECO:0000256" key="1">
    <source>
        <dbReference type="ARBA" id="ARBA00001561"/>
    </source>
</evidence>
<evidence type="ECO:0000259" key="5">
    <source>
        <dbReference type="SMART" id="SM00646"/>
    </source>
</evidence>
<gene>
    <name evidence="6" type="ORF">Ataiwa_05900</name>
</gene>
<dbReference type="CDD" id="cd02696">
    <property type="entry name" value="MurNAc-LAA"/>
    <property type="match status" value="1"/>
</dbReference>
<comment type="caution">
    <text evidence="6">The sequence shown here is derived from an EMBL/GenBank/DDBJ whole genome shotgun (WGS) entry which is preliminary data.</text>
</comment>
<evidence type="ECO:0000313" key="7">
    <source>
        <dbReference type="Proteomes" id="UP001307705"/>
    </source>
</evidence>
<protein>
    <recommendedName>
        <fullName evidence="2">N-acetylmuramoyl-L-alanine amidase</fullName>
        <ecNumber evidence="2">3.5.1.28</ecNumber>
    </recommendedName>
</protein>
<keyword evidence="7" id="KW-1185">Reference proteome</keyword>
<keyword evidence="4" id="KW-0812">Transmembrane</keyword>
<feature type="domain" description="MurNAc-LAA" evidence="5">
    <location>
        <begin position="168"/>
        <end position="326"/>
    </location>
</feature>
<sequence length="335" mass="37580">MGLRAGGVSVSGNIRVFSLGGLVGRCASAEKVEIQKRERNKKRILKSDTVACALINLDEISRKVNSIALMERFNNKKILLSFLITIPFLFGGFIPNETMMPAFRMKKIVLDAGHGGSDPGNIGSKAREKDINLAVTLLVGKYINENMPDVEVIYTRKDDSFPTLKKRPEIANTNKADLFVSIHSNSAPNRSAYGTETFVMGTKHFEANFDIVKRENSVILLEENYKEEYEGFDPTSPESYMLFNLTQKGFIGNSLSLAEQVETQFRDRVGRKNRGVKQGPFYVLWTPSMPSVLIELGFLSNSSEEQFLMSKQGQEYMASAIFRAIRDYKNSIEVN</sequence>
<dbReference type="SMART" id="SM00646">
    <property type="entry name" value="Ami_3"/>
    <property type="match status" value="1"/>
</dbReference>
<evidence type="ECO:0000313" key="6">
    <source>
        <dbReference type="EMBL" id="GMQ32318.1"/>
    </source>
</evidence>
<organism evidence="6 7">
    <name type="scientific">Algoriphagus taiwanensis</name>
    <dbReference type="NCBI Taxonomy" id="1445656"/>
    <lineage>
        <taxon>Bacteria</taxon>
        <taxon>Pseudomonadati</taxon>
        <taxon>Bacteroidota</taxon>
        <taxon>Cytophagia</taxon>
        <taxon>Cytophagales</taxon>
        <taxon>Cyclobacteriaceae</taxon>
        <taxon>Algoriphagus</taxon>
    </lineage>
</organism>
<dbReference type="InterPro" id="IPR002508">
    <property type="entry name" value="MurNAc-LAA_cat"/>
</dbReference>
<proteinExistence type="predicted"/>
<evidence type="ECO:0000256" key="4">
    <source>
        <dbReference type="SAM" id="Phobius"/>
    </source>
</evidence>
<accession>A0ABQ6PYP2</accession>
<dbReference type="Pfam" id="PF01520">
    <property type="entry name" value="Amidase_3"/>
    <property type="match status" value="1"/>
</dbReference>
<comment type="catalytic activity">
    <reaction evidence="1">
        <text>Hydrolyzes the link between N-acetylmuramoyl residues and L-amino acid residues in certain cell-wall glycopeptides.</text>
        <dbReference type="EC" id="3.5.1.28"/>
    </reaction>
</comment>
<reference evidence="6 7" key="1">
    <citation type="submission" date="2023-08" db="EMBL/GenBank/DDBJ databases">
        <title>Draft genome sequence of Algoriphagus taiwanensis.</title>
        <authorList>
            <person name="Takatani N."/>
            <person name="Hosokawa M."/>
            <person name="Sawabe T."/>
        </authorList>
    </citation>
    <scope>NUCLEOTIDE SEQUENCE [LARGE SCALE GENOMIC DNA]</scope>
    <source>
        <strain evidence="6 7">JCM 19755</strain>
    </source>
</reference>
<evidence type="ECO:0000256" key="3">
    <source>
        <dbReference type="ARBA" id="ARBA00022801"/>
    </source>
</evidence>
<keyword evidence="3" id="KW-0378">Hydrolase</keyword>
<feature type="transmembrane region" description="Helical" evidence="4">
    <location>
        <begin position="78"/>
        <end position="95"/>
    </location>
</feature>
<dbReference type="SUPFAM" id="SSF53187">
    <property type="entry name" value="Zn-dependent exopeptidases"/>
    <property type="match status" value="1"/>
</dbReference>
<keyword evidence="4" id="KW-0472">Membrane</keyword>
<evidence type="ECO:0000256" key="2">
    <source>
        <dbReference type="ARBA" id="ARBA00011901"/>
    </source>
</evidence>
<keyword evidence="4" id="KW-1133">Transmembrane helix</keyword>
<dbReference type="PANTHER" id="PTHR30404">
    <property type="entry name" value="N-ACETYLMURAMOYL-L-ALANINE AMIDASE"/>
    <property type="match status" value="1"/>
</dbReference>
<dbReference type="Gene3D" id="3.40.630.40">
    <property type="entry name" value="Zn-dependent exopeptidases"/>
    <property type="match status" value="1"/>
</dbReference>
<dbReference type="PANTHER" id="PTHR30404:SF0">
    <property type="entry name" value="N-ACETYLMURAMOYL-L-ALANINE AMIDASE AMIC"/>
    <property type="match status" value="1"/>
</dbReference>
<dbReference type="EC" id="3.5.1.28" evidence="2"/>
<dbReference type="Proteomes" id="UP001307705">
    <property type="component" value="Unassembled WGS sequence"/>
</dbReference>
<dbReference type="EMBL" id="BTPE01000002">
    <property type="protein sequence ID" value="GMQ32318.1"/>
    <property type="molecule type" value="Genomic_DNA"/>
</dbReference>
<name>A0ABQ6PYP2_9BACT</name>
<dbReference type="InterPro" id="IPR050695">
    <property type="entry name" value="N-acetylmuramoyl_amidase_3"/>
</dbReference>